<proteinExistence type="predicted"/>
<organism evidence="1 2">
    <name type="scientific">Plicaturopsis crispa FD-325 SS-3</name>
    <dbReference type="NCBI Taxonomy" id="944288"/>
    <lineage>
        <taxon>Eukaryota</taxon>
        <taxon>Fungi</taxon>
        <taxon>Dikarya</taxon>
        <taxon>Basidiomycota</taxon>
        <taxon>Agaricomycotina</taxon>
        <taxon>Agaricomycetes</taxon>
        <taxon>Agaricomycetidae</taxon>
        <taxon>Amylocorticiales</taxon>
        <taxon>Amylocorticiaceae</taxon>
        <taxon>Plicatura</taxon>
        <taxon>Plicaturopsis crispa</taxon>
    </lineage>
</organism>
<name>A0A0C9SJX2_PLICR</name>
<dbReference type="Proteomes" id="UP000053263">
    <property type="component" value="Unassembled WGS sequence"/>
</dbReference>
<accession>A0A0C9SJX2</accession>
<evidence type="ECO:0000313" key="2">
    <source>
        <dbReference type="Proteomes" id="UP000053263"/>
    </source>
</evidence>
<dbReference type="AlphaFoldDB" id="A0A0C9SJX2"/>
<dbReference type="EMBL" id="KN832717">
    <property type="protein sequence ID" value="KII82731.1"/>
    <property type="molecule type" value="Genomic_DNA"/>
</dbReference>
<reference evidence="1 2" key="1">
    <citation type="submission" date="2014-06" db="EMBL/GenBank/DDBJ databases">
        <title>Evolutionary Origins and Diversification of the Mycorrhizal Mutualists.</title>
        <authorList>
            <consortium name="DOE Joint Genome Institute"/>
            <consortium name="Mycorrhizal Genomics Consortium"/>
            <person name="Kohler A."/>
            <person name="Kuo A."/>
            <person name="Nagy L.G."/>
            <person name="Floudas D."/>
            <person name="Copeland A."/>
            <person name="Barry K.W."/>
            <person name="Cichocki N."/>
            <person name="Veneault-Fourrey C."/>
            <person name="LaButti K."/>
            <person name="Lindquist E.A."/>
            <person name="Lipzen A."/>
            <person name="Lundell T."/>
            <person name="Morin E."/>
            <person name="Murat C."/>
            <person name="Riley R."/>
            <person name="Ohm R."/>
            <person name="Sun H."/>
            <person name="Tunlid A."/>
            <person name="Henrissat B."/>
            <person name="Grigoriev I.V."/>
            <person name="Hibbett D.S."/>
            <person name="Martin F."/>
        </authorList>
    </citation>
    <scope>NUCLEOTIDE SEQUENCE [LARGE SCALE GENOMIC DNA]</scope>
    <source>
        <strain evidence="1 2">FD-325 SS-3</strain>
    </source>
</reference>
<gene>
    <name evidence="1" type="ORF">PLICRDRAFT_181109</name>
</gene>
<dbReference type="HOGENOM" id="CLU_2074153_0_0_1"/>
<keyword evidence="2" id="KW-1185">Reference proteome</keyword>
<sequence>MDYPKPEIELYGKPLEYLPLAAGHRDFVELAIDVRTMLEKEGKTSPYLERKALADLLRYFQQEAKSVLEKRARRGGFWWMKGYGWRYTRYIQRIDTGIKHLVVMQELMDTQWHLASSG</sequence>
<protein>
    <submittedName>
        <fullName evidence="1">Unplaced genomic scaffold PLICRscaffold_164, whole genome shotgun sequence</fullName>
    </submittedName>
</protein>
<evidence type="ECO:0000313" key="1">
    <source>
        <dbReference type="EMBL" id="KII82731.1"/>
    </source>
</evidence>